<feature type="transmembrane region" description="Helical" evidence="4">
    <location>
        <begin position="177"/>
        <end position="197"/>
    </location>
</feature>
<sequence>MEFLFNPYALTLLVSSTMVLGLSFYIGFKLEDSVRWIAFTMISFSLWGFFYGVELTQTSIDSMLFLTKLQYIGLVMAPACWVMFSLKYTGYDNSSSKWVYPSLFIFPILIYSIVLTNSFHHLHYKSNWLITSGPFPMLGIEKGPMYMVQVIYSYFFYFWGTYILWRRFQFANKHYKLQTRLLILGGFFPLIINVFYQTSWFKPYEGLDMTPYAFIFTYFLLGIAILRFNLLNLKPFARDKILEVMSRGVLVFDHRDKVVDFNLAVKKFCLHPEKIKMGQHGEVIFTDRPEILTLLKSSEQKIIESRINGANGEAIIKIEAIPILEGGPFLSGVLLLFDDITAEIKINERLQNQATELQQLNNLKDKFFSIISHDLKGPVFGVKELIHLTQTGLIPKDEFYNMLPEVSRNMEQVSILLENLLAWTSSQLKGEYLQPQKIDLNRIVTGQKSLLERIASEKSVHIEMHGFENTWVKADKNMMELIFRNLISNAIKFSRSNSKIEITCEEIGQDYQICVRDFGAGISPENLTKIREGISFTTRGQNNETGTGLGMLLVKEYLAKNNGSIRIESNLGEGSQFYIKLPIWYAD</sequence>
<dbReference type="EMBL" id="JBHSKS010000001">
    <property type="protein sequence ID" value="MFC5190401.1"/>
    <property type="molecule type" value="Genomic_DNA"/>
</dbReference>
<dbReference type="InterPro" id="IPR005467">
    <property type="entry name" value="His_kinase_dom"/>
</dbReference>
<dbReference type="InterPro" id="IPR003661">
    <property type="entry name" value="HisK_dim/P_dom"/>
</dbReference>
<keyword evidence="6" id="KW-0418">Kinase</keyword>
<keyword evidence="4" id="KW-0472">Membrane</keyword>
<organism evidence="6 7">
    <name type="scientific">Algoriphagus aquatilis</name>
    <dbReference type="NCBI Taxonomy" id="490186"/>
    <lineage>
        <taxon>Bacteria</taxon>
        <taxon>Pseudomonadati</taxon>
        <taxon>Bacteroidota</taxon>
        <taxon>Cytophagia</taxon>
        <taxon>Cytophagales</taxon>
        <taxon>Cyclobacteriaceae</taxon>
        <taxon>Algoriphagus</taxon>
    </lineage>
</organism>
<dbReference type="PANTHER" id="PTHR43547">
    <property type="entry name" value="TWO-COMPONENT HISTIDINE KINASE"/>
    <property type="match status" value="1"/>
</dbReference>
<evidence type="ECO:0000313" key="6">
    <source>
        <dbReference type="EMBL" id="MFC5190401.1"/>
    </source>
</evidence>
<dbReference type="Gene3D" id="1.10.287.130">
    <property type="match status" value="1"/>
</dbReference>
<dbReference type="EC" id="2.7.13.3" evidence="2"/>
<name>A0ABW0BRW8_9BACT</name>
<feature type="transmembrane region" description="Helical" evidence="4">
    <location>
        <begin position="34"/>
        <end position="53"/>
    </location>
</feature>
<dbReference type="SMART" id="SM00387">
    <property type="entry name" value="HATPase_c"/>
    <property type="match status" value="1"/>
</dbReference>
<dbReference type="Pfam" id="PF02518">
    <property type="entry name" value="HATPase_c"/>
    <property type="match status" value="1"/>
</dbReference>
<keyword evidence="4" id="KW-1133">Transmembrane helix</keyword>
<feature type="transmembrane region" description="Helical" evidence="4">
    <location>
        <begin position="65"/>
        <end position="86"/>
    </location>
</feature>
<keyword evidence="6" id="KW-0808">Transferase</keyword>
<dbReference type="InterPro" id="IPR031621">
    <property type="entry name" value="HisKA_7TM"/>
</dbReference>
<comment type="catalytic activity">
    <reaction evidence="1">
        <text>ATP + protein L-histidine = ADP + protein N-phospho-L-histidine.</text>
        <dbReference type="EC" id="2.7.13.3"/>
    </reaction>
</comment>
<protein>
    <recommendedName>
        <fullName evidence="2">histidine kinase</fullName>
        <ecNumber evidence="2">2.7.13.3</ecNumber>
    </recommendedName>
</protein>
<dbReference type="InterPro" id="IPR036097">
    <property type="entry name" value="HisK_dim/P_sf"/>
</dbReference>
<dbReference type="InterPro" id="IPR003594">
    <property type="entry name" value="HATPase_dom"/>
</dbReference>
<dbReference type="Gene3D" id="3.30.450.20">
    <property type="entry name" value="PAS domain"/>
    <property type="match status" value="1"/>
</dbReference>
<evidence type="ECO:0000313" key="7">
    <source>
        <dbReference type="Proteomes" id="UP001596163"/>
    </source>
</evidence>
<dbReference type="CDD" id="cd00082">
    <property type="entry name" value="HisKA"/>
    <property type="match status" value="1"/>
</dbReference>
<dbReference type="PROSITE" id="PS50109">
    <property type="entry name" value="HIS_KIN"/>
    <property type="match status" value="1"/>
</dbReference>
<dbReference type="Gene3D" id="3.30.565.10">
    <property type="entry name" value="Histidine kinase-like ATPase, C-terminal domain"/>
    <property type="match status" value="1"/>
</dbReference>
<proteinExistence type="predicted"/>
<reference evidence="7" key="1">
    <citation type="journal article" date="2019" name="Int. J. Syst. Evol. Microbiol.">
        <title>The Global Catalogue of Microorganisms (GCM) 10K type strain sequencing project: providing services to taxonomists for standard genome sequencing and annotation.</title>
        <authorList>
            <consortium name="The Broad Institute Genomics Platform"/>
            <consortium name="The Broad Institute Genome Sequencing Center for Infectious Disease"/>
            <person name="Wu L."/>
            <person name="Ma J."/>
        </authorList>
    </citation>
    <scope>NUCLEOTIDE SEQUENCE [LARGE SCALE GENOMIC DNA]</scope>
    <source>
        <strain evidence="7">CGMCC 1.7030</strain>
    </source>
</reference>
<keyword evidence="7" id="KW-1185">Reference proteome</keyword>
<dbReference type="CDD" id="cd00075">
    <property type="entry name" value="HATPase"/>
    <property type="match status" value="1"/>
</dbReference>
<dbReference type="Pfam" id="PF16927">
    <property type="entry name" value="HisKA_7TM"/>
    <property type="match status" value="1"/>
</dbReference>
<feature type="domain" description="Histidine kinase" evidence="5">
    <location>
        <begin position="370"/>
        <end position="585"/>
    </location>
</feature>
<keyword evidence="3" id="KW-0597">Phosphoprotein</keyword>
<dbReference type="SUPFAM" id="SSF55874">
    <property type="entry name" value="ATPase domain of HSP90 chaperone/DNA topoisomerase II/histidine kinase"/>
    <property type="match status" value="1"/>
</dbReference>
<feature type="transmembrane region" description="Helical" evidence="4">
    <location>
        <begin position="6"/>
        <end position="27"/>
    </location>
</feature>
<feature type="transmembrane region" description="Helical" evidence="4">
    <location>
        <begin position="98"/>
        <end position="119"/>
    </location>
</feature>
<evidence type="ECO:0000256" key="2">
    <source>
        <dbReference type="ARBA" id="ARBA00012438"/>
    </source>
</evidence>
<feature type="transmembrane region" description="Helical" evidence="4">
    <location>
        <begin position="209"/>
        <end position="230"/>
    </location>
</feature>
<evidence type="ECO:0000256" key="3">
    <source>
        <dbReference type="ARBA" id="ARBA00022553"/>
    </source>
</evidence>
<dbReference type="PRINTS" id="PR00344">
    <property type="entry name" value="BCTRLSENSOR"/>
</dbReference>
<accession>A0ABW0BRW8</accession>
<dbReference type="InterPro" id="IPR004358">
    <property type="entry name" value="Sig_transdc_His_kin-like_C"/>
</dbReference>
<feature type="transmembrane region" description="Helical" evidence="4">
    <location>
        <begin position="146"/>
        <end position="165"/>
    </location>
</feature>
<evidence type="ECO:0000256" key="4">
    <source>
        <dbReference type="SAM" id="Phobius"/>
    </source>
</evidence>
<dbReference type="GO" id="GO:0016301">
    <property type="term" value="F:kinase activity"/>
    <property type="evidence" value="ECO:0007669"/>
    <property type="project" value="UniProtKB-KW"/>
</dbReference>
<evidence type="ECO:0000259" key="5">
    <source>
        <dbReference type="PROSITE" id="PS50109"/>
    </source>
</evidence>
<dbReference type="Proteomes" id="UP001596163">
    <property type="component" value="Unassembled WGS sequence"/>
</dbReference>
<dbReference type="RefSeq" id="WP_377911438.1">
    <property type="nucleotide sequence ID" value="NZ_JBHSKS010000001.1"/>
</dbReference>
<keyword evidence="4" id="KW-0812">Transmembrane</keyword>
<dbReference type="SUPFAM" id="SSF47384">
    <property type="entry name" value="Homodimeric domain of signal transducing histidine kinase"/>
    <property type="match status" value="1"/>
</dbReference>
<gene>
    <name evidence="6" type="ORF">ACFPIK_01380</name>
</gene>
<comment type="caution">
    <text evidence="6">The sequence shown here is derived from an EMBL/GenBank/DDBJ whole genome shotgun (WGS) entry which is preliminary data.</text>
</comment>
<dbReference type="PANTHER" id="PTHR43547:SF2">
    <property type="entry name" value="HYBRID SIGNAL TRANSDUCTION HISTIDINE KINASE C"/>
    <property type="match status" value="1"/>
</dbReference>
<dbReference type="InterPro" id="IPR036890">
    <property type="entry name" value="HATPase_C_sf"/>
</dbReference>
<evidence type="ECO:0000256" key="1">
    <source>
        <dbReference type="ARBA" id="ARBA00000085"/>
    </source>
</evidence>